<organism evidence="1 2">
    <name type="scientific">Paralvinella palmiformis</name>
    <dbReference type="NCBI Taxonomy" id="53620"/>
    <lineage>
        <taxon>Eukaryota</taxon>
        <taxon>Metazoa</taxon>
        <taxon>Spiralia</taxon>
        <taxon>Lophotrochozoa</taxon>
        <taxon>Annelida</taxon>
        <taxon>Polychaeta</taxon>
        <taxon>Sedentaria</taxon>
        <taxon>Canalipalpata</taxon>
        <taxon>Terebellida</taxon>
        <taxon>Terebelliformia</taxon>
        <taxon>Alvinellidae</taxon>
        <taxon>Paralvinella</taxon>
    </lineage>
</organism>
<comment type="caution">
    <text evidence="1">The sequence shown here is derived from an EMBL/GenBank/DDBJ whole genome shotgun (WGS) entry which is preliminary data.</text>
</comment>
<protein>
    <submittedName>
        <fullName evidence="1">Uncharacterized protein</fullName>
    </submittedName>
</protein>
<proteinExistence type="predicted"/>
<name>A0AAD9IUY1_9ANNE</name>
<accession>A0AAD9IUY1</accession>
<gene>
    <name evidence="1" type="ORF">LSH36_1177g00030</name>
</gene>
<sequence length="65" mass="7503">MSEKWGASKISDQYRLPGVEIYSGSSSCPSLVAMVTTLRLSLWTQIWYCGADPEIEKYLERERER</sequence>
<dbReference type="EMBL" id="JAODUP010001177">
    <property type="protein sequence ID" value="KAK2141032.1"/>
    <property type="molecule type" value="Genomic_DNA"/>
</dbReference>
<reference evidence="1" key="1">
    <citation type="journal article" date="2023" name="Mol. Biol. Evol.">
        <title>Third-Generation Sequencing Reveals the Adaptive Role of the Epigenome in Three Deep-Sea Polychaetes.</title>
        <authorList>
            <person name="Perez M."/>
            <person name="Aroh O."/>
            <person name="Sun Y."/>
            <person name="Lan Y."/>
            <person name="Juniper S.K."/>
            <person name="Young C.R."/>
            <person name="Angers B."/>
            <person name="Qian P.Y."/>
        </authorList>
    </citation>
    <scope>NUCLEOTIDE SEQUENCE</scope>
    <source>
        <strain evidence="1">P08H-3</strain>
    </source>
</reference>
<dbReference type="AlphaFoldDB" id="A0AAD9IUY1"/>
<dbReference type="Proteomes" id="UP001208570">
    <property type="component" value="Unassembled WGS sequence"/>
</dbReference>
<evidence type="ECO:0000313" key="2">
    <source>
        <dbReference type="Proteomes" id="UP001208570"/>
    </source>
</evidence>
<evidence type="ECO:0000313" key="1">
    <source>
        <dbReference type="EMBL" id="KAK2141032.1"/>
    </source>
</evidence>
<keyword evidence="2" id="KW-1185">Reference proteome</keyword>